<accession>A0A7Y4L0R4</accession>
<dbReference type="AlphaFoldDB" id="A0A7Y4L0R4"/>
<sequence>MSTSATPRERLLEAAGELFYSDGVNIGVDALCKAAGVSKKSMYQLFRSKDELIAESLASRGPLYEAMLRPGPEDDRPPRDRILAVFERQDDIVAEGNFLGCPYVATAVELKDPEHPGSVVARHFKQQLTDFFHRELLKAGADDAATLAIQLTMIYDGGAARAVVRAQELGGIGVRTAIALLDAAGVRAPEFAAHLS</sequence>
<dbReference type="Gene3D" id="1.10.357.10">
    <property type="entry name" value="Tetracycline Repressor, domain 2"/>
    <property type="match status" value="1"/>
</dbReference>
<evidence type="ECO:0000256" key="4">
    <source>
        <dbReference type="PROSITE-ProRule" id="PRU00335"/>
    </source>
</evidence>
<comment type="caution">
    <text evidence="7">The sequence shown here is derived from an EMBL/GenBank/DDBJ whole genome shotgun (WGS) entry which is preliminary data.</text>
</comment>
<gene>
    <name evidence="6" type="ORF">HNR71_000795</name>
    <name evidence="7" type="ORF">HPO96_14360</name>
</gene>
<dbReference type="InterPro" id="IPR001647">
    <property type="entry name" value="HTH_TetR"/>
</dbReference>
<keyword evidence="3" id="KW-0804">Transcription</keyword>
<dbReference type="RefSeq" id="WP_171673941.1">
    <property type="nucleotide sequence ID" value="NZ_BAAAGT010000001.1"/>
</dbReference>
<evidence type="ECO:0000256" key="2">
    <source>
        <dbReference type="ARBA" id="ARBA00023125"/>
    </source>
</evidence>
<organism evidence="7 8">
    <name type="scientific">Kribbella sandramycini</name>
    <dbReference type="NCBI Taxonomy" id="60450"/>
    <lineage>
        <taxon>Bacteria</taxon>
        <taxon>Bacillati</taxon>
        <taxon>Actinomycetota</taxon>
        <taxon>Actinomycetes</taxon>
        <taxon>Propionibacteriales</taxon>
        <taxon>Kribbellaceae</taxon>
        <taxon>Kribbella</taxon>
    </lineage>
</organism>
<evidence type="ECO:0000313" key="6">
    <source>
        <dbReference type="EMBL" id="MBB6565158.1"/>
    </source>
</evidence>
<dbReference type="GO" id="GO:0003677">
    <property type="term" value="F:DNA binding"/>
    <property type="evidence" value="ECO:0007669"/>
    <property type="project" value="UniProtKB-UniRule"/>
</dbReference>
<protein>
    <submittedName>
        <fullName evidence="6 7">AcrR family transcriptional regulator</fullName>
    </submittedName>
</protein>
<dbReference type="SUPFAM" id="SSF46689">
    <property type="entry name" value="Homeodomain-like"/>
    <property type="match status" value="1"/>
</dbReference>
<keyword evidence="8" id="KW-1185">Reference proteome</keyword>
<name>A0A7Y4L0R4_9ACTN</name>
<dbReference type="InterPro" id="IPR036271">
    <property type="entry name" value="Tet_transcr_reg_TetR-rel_C_sf"/>
</dbReference>
<dbReference type="EMBL" id="JACHKF010000001">
    <property type="protein sequence ID" value="MBB6565158.1"/>
    <property type="molecule type" value="Genomic_DNA"/>
</dbReference>
<evidence type="ECO:0000313" key="8">
    <source>
        <dbReference type="Proteomes" id="UP000534306"/>
    </source>
</evidence>
<dbReference type="Pfam" id="PF00440">
    <property type="entry name" value="TetR_N"/>
    <property type="match status" value="1"/>
</dbReference>
<evidence type="ECO:0000313" key="9">
    <source>
        <dbReference type="Proteomes" id="UP000553957"/>
    </source>
</evidence>
<dbReference type="PRINTS" id="PR00455">
    <property type="entry name" value="HTHTETR"/>
</dbReference>
<proteinExistence type="predicted"/>
<dbReference type="PROSITE" id="PS50977">
    <property type="entry name" value="HTH_TETR_2"/>
    <property type="match status" value="1"/>
</dbReference>
<evidence type="ECO:0000256" key="1">
    <source>
        <dbReference type="ARBA" id="ARBA00023015"/>
    </source>
</evidence>
<dbReference type="Proteomes" id="UP000553957">
    <property type="component" value="Unassembled WGS sequence"/>
</dbReference>
<evidence type="ECO:0000313" key="7">
    <source>
        <dbReference type="EMBL" id="NOL41427.1"/>
    </source>
</evidence>
<dbReference type="PANTHER" id="PTHR47506:SF1">
    <property type="entry name" value="HTH-TYPE TRANSCRIPTIONAL REGULATOR YJDC"/>
    <property type="match status" value="1"/>
</dbReference>
<keyword evidence="2 4" id="KW-0238">DNA-binding</keyword>
<reference evidence="6 9" key="2">
    <citation type="submission" date="2020-08" db="EMBL/GenBank/DDBJ databases">
        <title>Sequencing the genomes of 1000 actinobacteria strains.</title>
        <authorList>
            <person name="Klenk H.-P."/>
        </authorList>
    </citation>
    <scope>NUCLEOTIDE SEQUENCE [LARGE SCALE GENOMIC DNA]</scope>
    <source>
        <strain evidence="6 9">DSM 15626</strain>
    </source>
</reference>
<dbReference type="SUPFAM" id="SSF48498">
    <property type="entry name" value="Tetracyclin repressor-like, C-terminal domain"/>
    <property type="match status" value="1"/>
</dbReference>
<dbReference type="Proteomes" id="UP000534306">
    <property type="component" value="Unassembled WGS sequence"/>
</dbReference>
<dbReference type="InterPro" id="IPR009057">
    <property type="entry name" value="Homeodomain-like_sf"/>
</dbReference>
<dbReference type="PANTHER" id="PTHR47506">
    <property type="entry name" value="TRANSCRIPTIONAL REGULATORY PROTEIN"/>
    <property type="match status" value="1"/>
</dbReference>
<feature type="DNA-binding region" description="H-T-H motif" evidence="4">
    <location>
        <begin position="27"/>
        <end position="46"/>
    </location>
</feature>
<evidence type="ECO:0000259" key="5">
    <source>
        <dbReference type="PROSITE" id="PS50977"/>
    </source>
</evidence>
<dbReference type="EMBL" id="JABJRC010000003">
    <property type="protein sequence ID" value="NOL41427.1"/>
    <property type="molecule type" value="Genomic_DNA"/>
</dbReference>
<evidence type="ECO:0000256" key="3">
    <source>
        <dbReference type="ARBA" id="ARBA00023163"/>
    </source>
</evidence>
<feature type="domain" description="HTH tetR-type" evidence="5">
    <location>
        <begin position="5"/>
        <end position="64"/>
    </location>
</feature>
<reference evidence="7 8" key="1">
    <citation type="submission" date="2020-05" db="EMBL/GenBank/DDBJ databases">
        <title>Genome sequence of Kribbella sandramycini ATCC 39419.</title>
        <authorList>
            <person name="Maclea K.S."/>
            <person name="Fair J.L."/>
        </authorList>
    </citation>
    <scope>NUCLEOTIDE SEQUENCE [LARGE SCALE GENOMIC DNA]</scope>
    <source>
        <strain evidence="7 8">ATCC 39419</strain>
    </source>
</reference>
<keyword evidence="1" id="KW-0805">Transcription regulation</keyword>